<dbReference type="GO" id="GO:0016787">
    <property type="term" value="F:hydrolase activity"/>
    <property type="evidence" value="ECO:0007669"/>
    <property type="project" value="UniProtKB-KW"/>
</dbReference>
<dbReference type="SUPFAM" id="SSF53649">
    <property type="entry name" value="Alkaline phosphatase-like"/>
    <property type="match status" value="1"/>
</dbReference>
<dbReference type="InterPro" id="IPR024607">
    <property type="entry name" value="Sulfatase_CS"/>
</dbReference>
<protein>
    <submittedName>
        <fullName evidence="6">Arylsulfatase</fullName>
    </submittedName>
</protein>
<dbReference type="PANTHER" id="PTHR42693">
    <property type="entry name" value="ARYLSULFATASE FAMILY MEMBER"/>
    <property type="match status" value="1"/>
</dbReference>
<dbReference type="PROSITE" id="PS00523">
    <property type="entry name" value="SULFATASE_1"/>
    <property type="match status" value="1"/>
</dbReference>
<dbReference type="AlphaFoldDB" id="A0A3N6PDL4"/>
<dbReference type="InterPro" id="IPR000917">
    <property type="entry name" value="Sulfatase_N"/>
</dbReference>
<keyword evidence="7" id="KW-1185">Reference proteome</keyword>
<dbReference type="Gene3D" id="3.40.720.10">
    <property type="entry name" value="Alkaline Phosphatase, subunit A"/>
    <property type="match status" value="1"/>
</dbReference>
<evidence type="ECO:0000256" key="2">
    <source>
        <dbReference type="ARBA" id="ARBA00022723"/>
    </source>
</evidence>
<dbReference type="OrthoDB" id="9762324at2"/>
<feature type="domain" description="Sulfatase N-terminal" evidence="5">
    <location>
        <begin position="99"/>
        <end position="512"/>
    </location>
</feature>
<dbReference type="Pfam" id="PF00884">
    <property type="entry name" value="Sulfatase"/>
    <property type="match status" value="1"/>
</dbReference>
<evidence type="ECO:0000256" key="1">
    <source>
        <dbReference type="ARBA" id="ARBA00008779"/>
    </source>
</evidence>
<evidence type="ECO:0000256" key="4">
    <source>
        <dbReference type="ARBA" id="ARBA00022837"/>
    </source>
</evidence>
<organism evidence="6 7">
    <name type="scientific">Okeania hirsuta</name>
    <dbReference type="NCBI Taxonomy" id="1458930"/>
    <lineage>
        <taxon>Bacteria</taxon>
        <taxon>Bacillati</taxon>
        <taxon>Cyanobacteriota</taxon>
        <taxon>Cyanophyceae</taxon>
        <taxon>Oscillatoriophycideae</taxon>
        <taxon>Oscillatoriales</taxon>
        <taxon>Microcoleaceae</taxon>
        <taxon>Okeania</taxon>
    </lineage>
</organism>
<name>A0A3N6PDL4_9CYAN</name>
<comment type="caution">
    <text evidence="6">The sequence shown here is derived from an EMBL/GenBank/DDBJ whole genome shotgun (WGS) entry which is preliminary data.</text>
</comment>
<dbReference type="Proteomes" id="UP000269154">
    <property type="component" value="Unassembled WGS sequence"/>
</dbReference>
<evidence type="ECO:0000259" key="5">
    <source>
        <dbReference type="Pfam" id="PF00884"/>
    </source>
</evidence>
<keyword evidence="3" id="KW-0378">Hydrolase</keyword>
<gene>
    <name evidence="6" type="ORF">D5R40_19075</name>
</gene>
<dbReference type="PANTHER" id="PTHR42693:SF43">
    <property type="entry name" value="BLL2667 PROTEIN"/>
    <property type="match status" value="1"/>
</dbReference>
<keyword evidence="2" id="KW-0479">Metal-binding</keyword>
<dbReference type="RefSeq" id="WP_124143662.1">
    <property type="nucleotide sequence ID" value="NZ_CAWOKI010000359.1"/>
</dbReference>
<dbReference type="GO" id="GO:0046872">
    <property type="term" value="F:metal ion binding"/>
    <property type="evidence" value="ECO:0007669"/>
    <property type="project" value="UniProtKB-KW"/>
</dbReference>
<proteinExistence type="inferred from homology"/>
<accession>A0A3N6PDL4</accession>
<dbReference type="InterPro" id="IPR017850">
    <property type="entry name" value="Alkaline_phosphatase_core_sf"/>
</dbReference>
<dbReference type="EMBL" id="RCBY01000115">
    <property type="protein sequence ID" value="RQH36675.1"/>
    <property type="molecule type" value="Genomic_DNA"/>
</dbReference>
<comment type="similarity">
    <text evidence="1">Belongs to the sulfatase family.</text>
</comment>
<evidence type="ECO:0000313" key="7">
    <source>
        <dbReference type="Proteomes" id="UP000269154"/>
    </source>
</evidence>
<keyword evidence="4" id="KW-0106">Calcium</keyword>
<dbReference type="CDD" id="cd16025">
    <property type="entry name" value="PAS_like"/>
    <property type="match status" value="1"/>
</dbReference>
<sequence length="835" mass="94111">MFFNGLLHRIKRGVMLAIATSLSFTKLLRLLSTKRQQAIIALTMVCLFVSMPSLALAEEICTDAEIQYTDQPWEGEIRYKAENSTPDYFQAPEPNPKAPNILTIVIDDAGFAGLGSYGGRIQTPHLDHLANNGLRYNNFHVTPVCSPTRAALLTGRNPHTIGMAGIPEISNGYPNKSGSIPSSAAMLPALLKPQGYSTFALGKWHLTPTWAVSPATGHFDQWPTGKGFDHFYGFLGGETNQYYPELYRDTTRVEAPKSPEEGYHLSEDLVDNAISYIKDLESSDPERPYFMYLAFGAVHSPHHTPEFYRDMYKYHFDEGYDVERDEILKNQKELGIVPEDTQLTARNPENPSWLTLDDDEKQLFTTFMENYAGFMTHLDAQIGRLVDYLDSIDQLDNTLIMVVSDNGASAEGSENGTLNELTYFNGVPTDVDYNIEHQDDIGTVHSEPHIPWGWSLAYDTPFQWAKRFPHEGGIRVPFIVHWPAEIPDPGAIRSQWQYVTDIVPTLFDILDVNLPKTVNEYVQQPLAGESFYDSFKNADADSTHTVQYWENKGNRAVYQDGWKAVTAHTTLLGSVPDGHKGKFGKDTWELYNVAEDFSESHDLATENPKKLLEMKAQFVKQAKKYNVYPLDDRETAELIAAKNEALGGEKTDFTFYQGMSPLHQDLAPNTFGTSYTIDVYLDREHPDSEGVLVAQGGSGGGYTLYINENNKLAYEYNYLGFERFKINPDILVPTGKSTVTYKFTQTGIDPDRKYYIGNGQLFLNDEPISDEVEIHTVPASFGLEFFDIGQDTQSPVSEAYKPTYTFNDSIEKVTVHIQLDEQPGKLRKMVKNYFN</sequence>
<dbReference type="InterPro" id="IPR050738">
    <property type="entry name" value="Sulfatase"/>
</dbReference>
<evidence type="ECO:0000256" key="3">
    <source>
        <dbReference type="ARBA" id="ARBA00022801"/>
    </source>
</evidence>
<reference evidence="6 7" key="1">
    <citation type="journal article" date="2018" name="ACS Chem. Biol.">
        <title>Ketoreductase domain dysfunction expands chemodiversity: malyngamide biosynthesis in the cyanobacterium Okeania hirsuta.</title>
        <authorList>
            <person name="Moss N.A."/>
            <person name="Leao T."/>
            <person name="Rankin M."/>
            <person name="McCullough T.M."/>
            <person name="Qu P."/>
            <person name="Korobeynikov A."/>
            <person name="Smith J.L."/>
            <person name="Gerwick L."/>
            <person name="Gerwick W.H."/>
        </authorList>
    </citation>
    <scope>NUCLEOTIDE SEQUENCE [LARGE SCALE GENOMIC DNA]</scope>
    <source>
        <strain evidence="6 7">PAB10Feb10-1</strain>
    </source>
</reference>
<dbReference type="Gene3D" id="3.30.1120.10">
    <property type="match status" value="1"/>
</dbReference>
<evidence type="ECO:0000313" key="6">
    <source>
        <dbReference type="EMBL" id="RQH36675.1"/>
    </source>
</evidence>